<proteinExistence type="predicted"/>
<reference evidence="5" key="1">
    <citation type="journal article" date="2020" name="Sci. Rep.">
        <title>Diverse HCV Strains And HIV URFS Identified Amongst People Who Inject Drugs In India.</title>
        <authorList>
            <person name="Rodgers M.A."/>
            <person name="Gomathi S."/>
            <person name="Vallari A."/>
            <person name="Saravanan S."/>
            <person name="Lucas G.M."/>
            <person name="Mehta S."/>
            <person name="Solomon S.S."/>
            <person name="Cloherty G.A."/>
        </authorList>
    </citation>
    <scope>NUCLEOTIDE SEQUENCE</scope>
    <source>
        <strain evidence="5">IN-A17</strain>
    </source>
</reference>
<dbReference type="EMBL" id="MN697748">
    <property type="protein sequence ID" value="QGW52657.1"/>
    <property type="molecule type" value="Genomic_RNA"/>
</dbReference>
<feature type="domain" description="Hepatitis C virus Core protein N-terminal" evidence="4">
    <location>
        <begin position="2"/>
        <end position="124"/>
    </location>
</feature>
<feature type="compositionally biased region" description="Low complexity" evidence="3">
    <location>
        <begin position="74"/>
        <end position="87"/>
    </location>
</feature>
<evidence type="ECO:0000256" key="1">
    <source>
        <dbReference type="ARBA" id="ARBA00004192"/>
    </source>
</evidence>
<feature type="region of interest" description="Disordered" evidence="3">
    <location>
        <begin position="68"/>
        <end position="88"/>
    </location>
</feature>
<dbReference type="Pfam" id="PF01543">
    <property type="entry name" value="HCV_capsid"/>
    <property type="match status" value="1"/>
</dbReference>
<evidence type="ECO:0000256" key="2">
    <source>
        <dbReference type="ARBA" id="ARBA00023200"/>
    </source>
</evidence>
<accession>A0A6M3AY70</accession>
<keyword evidence="2" id="KW-1035">Host cytoplasm</keyword>
<gene>
    <name evidence="5" type="primary">POLY</name>
</gene>
<sequence length="125" mass="13003" precursor="true">MSTLPKPQRQPKETHPVAHRTLSSRAVGRSLVEYMCCRAGARDWVCAQYVRLPSGRNLADGVSLSPRHAHARAGPGLSLGTPGPSTGMRAAVGQDGSCPPAVLALAGAPMTPGVDPATWVRSSIP</sequence>
<dbReference type="GO" id="GO:0030430">
    <property type="term" value="C:host cell cytoplasm"/>
    <property type="evidence" value="ECO:0007669"/>
    <property type="project" value="UniProtKB-SubCell"/>
</dbReference>
<dbReference type="InterPro" id="IPR002522">
    <property type="entry name" value="HCV_core_N"/>
</dbReference>
<dbReference type="GO" id="GO:0005198">
    <property type="term" value="F:structural molecule activity"/>
    <property type="evidence" value="ECO:0007669"/>
    <property type="project" value="InterPro"/>
</dbReference>
<evidence type="ECO:0000256" key="3">
    <source>
        <dbReference type="SAM" id="MobiDB-lite"/>
    </source>
</evidence>
<organism evidence="5">
    <name type="scientific">Hepacivirus hominis</name>
    <dbReference type="NCBI Taxonomy" id="3052230"/>
    <lineage>
        <taxon>Viruses</taxon>
        <taxon>Riboviria</taxon>
        <taxon>Orthornavirae</taxon>
        <taxon>Kitrinoviricota</taxon>
        <taxon>Flasuviricetes</taxon>
        <taxon>Amarillovirales</taxon>
        <taxon>Flaviviridae</taxon>
        <taxon>Hepacivirus</taxon>
    </lineage>
</organism>
<evidence type="ECO:0000313" key="5">
    <source>
        <dbReference type="EMBL" id="QGW52657.1"/>
    </source>
</evidence>
<name>A0A6M3AY70_9HEPC</name>
<dbReference type="GO" id="GO:0019028">
    <property type="term" value="C:viral capsid"/>
    <property type="evidence" value="ECO:0007669"/>
    <property type="project" value="InterPro"/>
</dbReference>
<evidence type="ECO:0000259" key="4">
    <source>
        <dbReference type="Pfam" id="PF01543"/>
    </source>
</evidence>
<protein>
    <submittedName>
        <fullName evidence="5">Protein F</fullName>
    </submittedName>
</protein>
<comment type="subcellular location">
    <subcellularLocation>
        <location evidence="1">Host cytoplasm</location>
    </subcellularLocation>
</comment>